<dbReference type="Proteomes" id="UP000290365">
    <property type="component" value="Chromosome"/>
</dbReference>
<dbReference type="Gene3D" id="3.40.50.2000">
    <property type="entry name" value="Glycogen Phosphorylase B"/>
    <property type="match status" value="2"/>
</dbReference>
<dbReference type="PANTHER" id="PTHR48050:SF13">
    <property type="entry name" value="STEROL 3-BETA-GLUCOSYLTRANSFERASE UGT80A2"/>
    <property type="match status" value="1"/>
</dbReference>
<keyword evidence="5" id="KW-1185">Reference proteome</keyword>
<name>A0A4P6JHV6_KTERU</name>
<dbReference type="SUPFAM" id="SSF53756">
    <property type="entry name" value="UDP-Glycosyltransferase/glycogen phosphorylase"/>
    <property type="match status" value="1"/>
</dbReference>
<dbReference type="GO" id="GO:0017000">
    <property type="term" value="P:antibiotic biosynthetic process"/>
    <property type="evidence" value="ECO:0007669"/>
    <property type="project" value="UniProtKB-ARBA"/>
</dbReference>
<dbReference type="Pfam" id="PF06722">
    <property type="entry name" value="EryCIII-like_C"/>
    <property type="match status" value="1"/>
</dbReference>
<dbReference type="PANTHER" id="PTHR48050">
    <property type="entry name" value="STEROL 3-BETA-GLUCOSYLTRANSFERASE"/>
    <property type="match status" value="1"/>
</dbReference>
<dbReference type="InterPro" id="IPR010610">
    <property type="entry name" value="EryCIII-like_C"/>
</dbReference>
<reference evidence="4 5" key="1">
    <citation type="submission" date="2019-01" db="EMBL/GenBank/DDBJ databases">
        <title>Ktedonosporobacter rubrisoli SCAWS-G2.</title>
        <authorList>
            <person name="Huang Y."/>
            <person name="Yan B."/>
        </authorList>
    </citation>
    <scope>NUCLEOTIDE SEQUENCE [LARGE SCALE GENOMIC DNA]</scope>
    <source>
        <strain evidence="4 5">SCAWS-G2</strain>
    </source>
</reference>
<evidence type="ECO:0000313" key="4">
    <source>
        <dbReference type="EMBL" id="QBD74628.1"/>
    </source>
</evidence>
<dbReference type="FunFam" id="3.40.50.2000:FF:000072">
    <property type="entry name" value="Glycosyl transferase"/>
    <property type="match status" value="1"/>
</dbReference>
<proteinExistence type="inferred from homology"/>
<dbReference type="InterPro" id="IPR006326">
    <property type="entry name" value="UDPGT_MGT-like"/>
</dbReference>
<feature type="domain" description="Erythromycin biosynthesis protein CIII-like C-terminal" evidence="3">
    <location>
        <begin position="248"/>
        <end position="371"/>
    </location>
</feature>
<evidence type="ECO:0000256" key="2">
    <source>
        <dbReference type="ARBA" id="ARBA00022679"/>
    </source>
</evidence>
<sequence>MRYSFLILPAYGHVNPTLAIAQELVAHGQEVIYYLPEAFREAVEATGAAIRSYESRLLKGIGKVPSQRGEVMREEMRQVLPQIMDRIRADKPDVILHDPMVLWSRIVIQLLQVPAISLRPTYAMNEHFNMASMLESRPNHHLPGMKEVVEKTNEVLAEICASYHVPPVSFMEEMMYAEPLNIVFLPKAFQPEAQTFDERFLFVGPSIAPRRQASDFPLDQLNYDRPLLYVSLGTIFNTESAFYKQCFEAFGESDYQVVLSHGKHIDLSALGPIPENFLLSSYVPQLEILERAKVFVTHSGMNSTMESLYYGVPMVAIPQMVEQEMTAQRIAEMGLGLALEKDAVTSAGLRAAVERVANDVTIHERVQQIKQYTRESGGYKLAAEAIMQFAWQSR</sequence>
<dbReference type="CDD" id="cd03784">
    <property type="entry name" value="GT1_Gtf-like"/>
    <property type="match status" value="1"/>
</dbReference>
<dbReference type="InterPro" id="IPR002213">
    <property type="entry name" value="UDP_glucos_trans"/>
</dbReference>
<dbReference type="EMBL" id="CP035758">
    <property type="protein sequence ID" value="QBD74628.1"/>
    <property type="molecule type" value="Genomic_DNA"/>
</dbReference>
<organism evidence="4 5">
    <name type="scientific">Ktedonosporobacter rubrisoli</name>
    <dbReference type="NCBI Taxonomy" id="2509675"/>
    <lineage>
        <taxon>Bacteria</taxon>
        <taxon>Bacillati</taxon>
        <taxon>Chloroflexota</taxon>
        <taxon>Ktedonobacteria</taxon>
        <taxon>Ktedonobacterales</taxon>
        <taxon>Ktedonosporobacteraceae</taxon>
        <taxon>Ktedonosporobacter</taxon>
    </lineage>
</organism>
<keyword evidence="2 4" id="KW-0808">Transferase</keyword>
<dbReference type="RefSeq" id="WP_129885227.1">
    <property type="nucleotide sequence ID" value="NZ_CP035758.1"/>
</dbReference>
<dbReference type="AlphaFoldDB" id="A0A4P6JHV6"/>
<gene>
    <name evidence="4" type="ORF">EPA93_00925</name>
</gene>
<dbReference type="NCBIfam" id="TIGR01426">
    <property type="entry name" value="MGT"/>
    <property type="match status" value="1"/>
</dbReference>
<accession>A0A4P6JHV6</accession>
<evidence type="ECO:0000313" key="5">
    <source>
        <dbReference type="Proteomes" id="UP000290365"/>
    </source>
</evidence>
<dbReference type="InterPro" id="IPR050426">
    <property type="entry name" value="Glycosyltransferase_28"/>
</dbReference>
<comment type="similarity">
    <text evidence="1">Belongs to the UDP-glycosyltransferase family.</text>
</comment>
<protein>
    <submittedName>
        <fullName evidence="4">Glycosyl transferase</fullName>
    </submittedName>
</protein>
<evidence type="ECO:0000256" key="1">
    <source>
        <dbReference type="ARBA" id="ARBA00009995"/>
    </source>
</evidence>
<dbReference type="OrthoDB" id="140855at2"/>
<dbReference type="KEGG" id="kbs:EPA93_00925"/>
<evidence type="ECO:0000259" key="3">
    <source>
        <dbReference type="Pfam" id="PF06722"/>
    </source>
</evidence>
<dbReference type="GO" id="GO:0008194">
    <property type="term" value="F:UDP-glycosyltransferase activity"/>
    <property type="evidence" value="ECO:0007669"/>
    <property type="project" value="InterPro"/>
</dbReference>
<dbReference type="GO" id="GO:0016758">
    <property type="term" value="F:hexosyltransferase activity"/>
    <property type="evidence" value="ECO:0007669"/>
    <property type="project" value="InterPro"/>
</dbReference>